<organism evidence="1">
    <name type="scientific">marine sediment metagenome</name>
    <dbReference type="NCBI Taxonomy" id="412755"/>
    <lineage>
        <taxon>unclassified sequences</taxon>
        <taxon>metagenomes</taxon>
        <taxon>ecological metagenomes</taxon>
    </lineage>
</organism>
<dbReference type="AlphaFoldDB" id="A0A0F9AY12"/>
<gene>
    <name evidence="1" type="ORF">LCGC14_2517290</name>
</gene>
<evidence type="ECO:0000313" key="1">
    <source>
        <dbReference type="EMBL" id="KKL14280.1"/>
    </source>
</evidence>
<accession>A0A0F9AY12</accession>
<reference evidence="1" key="1">
    <citation type="journal article" date="2015" name="Nature">
        <title>Complex archaea that bridge the gap between prokaryotes and eukaryotes.</title>
        <authorList>
            <person name="Spang A."/>
            <person name="Saw J.H."/>
            <person name="Jorgensen S.L."/>
            <person name="Zaremba-Niedzwiedzka K."/>
            <person name="Martijn J."/>
            <person name="Lind A.E."/>
            <person name="van Eijk R."/>
            <person name="Schleper C."/>
            <person name="Guy L."/>
            <person name="Ettema T.J."/>
        </authorList>
    </citation>
    <scope>NUCLEOTIDE SEQUENCE</scope>
</reference>
<name>A0A0F9AY12_9ZZZZ</name>
<protein>
    <submittedName>
        <fullName evidence="1">Uncharacterized protein</fullName>
    </submittedName>
</protein>
<dbReference type="EMBL" id="LAZR01040519">
    <property type="protein sequence ID" value="KKL14280.1"/>
    <property type="molecule type" value="Genomic_DNA"/>
</dbReference>
<sequence length="102" mass="12328">MANDISESAQLTEILRQLEVIRYNMFAIVECQNDIQLILKEDDKLRAAAQKEKHIRKVKVEDNPWFHEDWLAFFDFSEGYGRQQDKQKDDTKKYNQYMFYSQ</sequence>
<proteinExistence type="predicted"/>
<comment type="caution">
    <text evidence="1">The sequence shown here is derived from an EMBL/GenBank/DDBJ whole genome shotgun (WGS) entry which is preliminary data.</text>
</comment>